<dbReference type="EMBL" id="MAYW01000052">
    <property type="protein sequence ID" value="ODS32699.1"/>
    <property type="molecule type" value="Genomic_DNA"/>
</dbReference>
<evidence type="ECO:0000313" key="2">
    <source>
        <dbReference type="EMBL" id="ODS32699.1"/>
    </source>
</evidence>
<comment type="caution">
    <text evidence="1">The sequence shown here is derived from an EMBL/GenBank/DDBJ whole genome shotgun (WGS) entry which is preliminary data.</text>
</comment>
<evidence type="ECO:0000313" key="3">
    <source>
        <dbReference type="Proteomes" id="UP000094056"/>
    </source>
</evidence>
<protein>
    <submittedName>
        <fullName evidence="1">Uncharacterized protein</fullName>
    </submittedName>
</protein>
<dbReference type="Proteomes" id="UP000094056">
    <property type="component" value="Unassembled WGS sequence"/>
</dbReference>
<gene>
    <name evidence="2" type="ORF">SCARUB_02195</name>
    <name evidence="1" type="ORF">SCARUB_03959</name>
</gene>
<sequence>MVIFPLTNNCSWDSMAYLTRKRIKGITYYYAEESEWRNGRSKRIWQKYLGPLSKIIAAIEG</sequence>
<evidence type="ECO:0000313" key="1">
    <source>
        <dbReference type="EMBL" id="ODS30920.1"/>
    </source>
</evidence>
<proteinExistence type="predicted"/>
<feature type="non-terminal residue" evidence="1">
    <location>
        <position position="61"/>
    </location>
</feature>
<dbReference type="AlphaFoldDB" id="A0A1E3X5J2"/>
<organism evidence="1 3">
    <name type="scientific">Candidatus Scalindua rubra</name>
    <dbReference type="NCBI Taxonomy" id="1872076"/>
    <lineage>
        <taxon>Bacteria</taxon>
        <taxon>Pseudomonadati</taxon>
        <taxon>Planctomycetota</taxon>
        <taxon>Candidatus Brocadiia</taxon>
        <taxon>Candidatus Brocadiales</taxon>
        <taxon>Candidatus Scalinduaceae</taxon>
        <taxon>Candidatus Scalindua</taxon>
    </lineage>
</organism>
<accession>A0A1E3X5J2</accession>
<name>A0A1E3X5J2_9BACT</name>
<reference evidence="1 3" key="1">
    <citation type="submission" date="2016-07" db="EMBL/GenBank/DDBJ databases">
        <title>Draft genome of Scalindua rubra, obtained from a brine-seawater interface in the Red Sea, sheds light on salt adaptation in anammox bacteria.</title>
        <authorList>
            <person name="Speth D.R."/>
            <person name="Lagkouvardos I."/>
            <person name="Wang Y."/>
            <person name="Qian P.-Y."/>
            <person name="Dutilh B.E."/>
            <person name="Jetten M.S."/>
        </authorList>
    </citation>
    <scope>NUCLEOTIDE SEQUENCE [LARGE SCALE GENOMIC DNA]</scope>
    <source>
        <strain evidence="1">BSI-1</strain>
    </source>
</reference>
<dbReference type="EMBL" id="MAYW01000161">
    <property type="protein sequence ID" value="ODS30920.1"/>
    <property type="molecule type" value="Genomic_DNA"/>
</dbReference>